<keyword evidence="1" id="KW-1185">Reference proteome</keyword>
<dbReference type="Proteomes" id="UP000000437">
    <property type="component" value="Chromosome 14"/>
</dbReference>
<protein>
    <submittedName>
        <fullName evidence="2">Uncharacterized protein pimr210</fullName>
    </submittedName>
</protein>
<accession>A0AC58H861</accession>
<dbReference type="RefSeq" id="XP_073778166.1">
    <property type="nucleotide sequence ID" value="XM_073922065.1"/>
</dbReference>
<organism evidence="1 2">
    <name type="scientific">Danio rerio</name>
    <name type="common">Zebrafish</name>
    <name type="synonym">Brachydanio rerio</name>
    <dbReference type="NCBI Taxonomy" id="7955"/>
    <lineage>
        <taxon>Eukaryota</taxon>
        <taxon>Metazoa</taxon>
        <taxon>Chordata</taxon>
        <taxon>Craniata</taxon>
        <taxon>Vertebrata</taxon>
        <taxon>Euteleostomi</taxon>
        <taxon>Actinopterygii</taxon>
        <taxon>Neopterygii</taxon>
        <taxon>Teleostei</taxon>
        <taxon>Ostariophysi</taxon>
        <taxon>Cypriniformes</taxon>
        <taxon>Danionidae</taxon>
        <taxon>Danioninae</taxon>
        <taxon>Danio</taxon>
    </lineage>
</organism>
<proteinExistence type="predicted"/>
<evidence type="ECO:0000313" key="2">
    <source>
        <dbReference type="RefSeq" id="XP_073778166.1"/>
    </source>
</evidence>
<sequence length="658" mass="73536">MLFTVLGVIALFLRERDTNNTEEEVQNDVPPVRNSDGQEIDDWCKEPSLLEPVSVHSEEPSLEEPVSVHSEEPSLEEPVSAHSEEPSLEEPVSVHSEEPSLEEPVSVHSEEPSLVEPVSVHSEEPSLEEPVSVHSEEPSLEEPVSVHSEEPSLKEPVSVHSEEPSLVEPVSVHSEEPSLVEPVSVHSEEPSLVEPVSVHSEEPSLVEPVSVHSEEPSLEEPVSVHSEEPSLKEPVSVHSEEPSLVEPVSVHSEEPSLEEPVSVHSEEPSLEEPVSVHSEEPSLEEPVSVHSEEPSLEEPSLDLSFFSAESSWSEDLSSSFLTVESSWSDDLSSGFLTAESGCGDDEPLFVDSAEPEKLKEDKETQIIEINSHCYAIEAQLGEGGCGAVFSATRLEDGLQVAVKLSDFEEEKRFISVDGFEDPLPLEIALHFLANKGPKVKEIIELLDWKVEADRYFMVLEQPIPCMSLHEFLLDCEGIIPENKLRTIMYQTTVAAQTCCQRGVLHRDIKLENLLINPDTLEVKLIDFGCGDLLTEDSFQYFRGTREYFPPEFSSTGRYHGEPATVWSLGVVLFLLVFYRFPEQSDLPRMNNRRLRIKGLSRDCCDFFHGCLQLDPKDRLELQNLSSHKWIRTRTRRNDENCPNLTDGSSHSNHPITSN</sequence>
<reference evidence="2" key="1">
    <citation type="submission" date="2025-08" db="UniProtKB">
        <authorList>
            <consortium name="RefSeq"/>
        </authorList>
    </citation>
    <scope>IDENTIFICATION</scope>
    <source>
        <strain evidence="2">Tuebingen</strain>
        <tissue evidence="2">Fibroblasts and whole tissue</tissue>
    </source>
</reference>
<gene>
    <name evidence="2" type="primary">pimr210</name>
</gene>
<evidence type="ECO:0000313" key="1">
    <source>
        <dbReference type="Proteomes" id="UP000000437"/>
    </source>
</evidence>
<name>A0AC58H861_DANRE</name>